<evidence type="ECO:0000259" key="10">
    <source>
        <dbReference type="PROSITE" id="PS50222"/>
    </source>
</evidence>
<proteinExistence type="predicted"/>
<dbReference type="InterPro" id="IPR040193">
    <property type="entry name" value="EFHC1/EFHC2/EFHB"/>
</dbReference>
<evidence type="ECO:0000313" key="11">
    <source>
        <dbReference type="EMBL" id="KAK7507423.1"/>
    </source>
</evidence>
<keyword evidence="12" id="KW-1185">Reference proteome</keyword>
<dbReference type="InterPro" id="IPR011992">
    <property type="entry name" value="EF-hand-dom_pair"/>
</dbReference>
<accession>A0ABD0M865</accession>
<feature type="compositionally biased region" description="Basic and acidic residues" evidence="9">
    <location>
        <begin position="417"/>
        <end position="430"/>
    </location>
</feature>
<dbReference type="PANTHER" id="PTHR12086:SF12">
    <property type="entry name" value="EF-HAND DOMAIN-CONTAINING FAMILY MEMBER B"/>
    <property type="match status" value="1"/>
</dbReference>
<dbReference type="SMART" id="SM00054">
    <property type="entry name" value="EFh"/>
    <property type="match status" value="2"/>
</dbReference>
<dbReference type="InterPro" id="IPR018247">
    <property type="entry name" value="EF_Hand_1_Ca_BS"/>
</dbReference>
<dbReference type="Gene3D" id="1.10.238.10">
    <property type="entry name" value="EF-hand"/>
    <property type="match status" value="1"/>
</dbReference>
<dbReference type="Pfam" id="PF25325">
    <property type="entry name" value="EF-hand_EFHB_C"/>
    <property type="match status" value="1"/>
</dbReference>
<evidence type="ECO:0000256" key="3">
    <source>
        <dbReference type="ARBA" id="ARBA00022737"/>
    </source>
</evidence>
<dbReference type="PANTHER" id="PTHR12086">
    <property type="entry name" value="EF-HAND DOMAIN C-TERMINAL CONTAINING PROTEIN"/>
    <property type="match status" value="1"/>
</dbReference>
<evidence type="ECO:0000256" key="4">
    <source>
        <dbReference type="ARBA" id="ARBA00022837"/>
    </source>
</evidence>
<dbReference type="InterPro" id="IPR002048">
    <property type="entry name" value="EF_hand_dom"/>
</dbReference>
<organism evidence="11 12">
    <name type="scientific">Batillaria attramentaria</name>
    <dbReference type="NCBI Taxonomy" id="370345"/>
    <lineage>
        <taxon>Eukaryota</taxon>
        <taxon>Metazoa</taxon>
        <taxon>Spiralia</taxon>
        <taxon>Lophotrochozoa</taxon>
        <taxon>Mollusca</taxon>
        <taxon>Gastropoda</taxon>
        <taxon>Caenogastropoda</taxon>
        <taxon>Sorbeoconcha</taxon>
        <taxon>Cerithioidea</taxon>
        <taxon>Batillariidae</taxon>
        <taxon>Batillaria</taxon>
    </lineage>
</organism>
<feature type="domain" description="EF-hand" evidence="10">
    <location>
        <begin position="330"/>
        <end position="365"/>
    </location>
</feature>
<comment type="subcellular location">
    <subcellularLocation>
        <location evidence="1">Cytoplasm</location>
        <location evidence="1">Cytoskeleton</location>
        <location evidence="1">Flagellum axoneme</location>
    </subcellularLocation>
</comment>
<protein>
    <recommendedName>
        <fullName evidence="10">EF-hand domain-containing protein</fullName>
    </recommendedName>
</protein>
<evidence type="ECO:0000256" key="8">
    <source>
        <dbReference type="ARBA" id="ARBA00023273"/>
    </source>
</evidence>
<keyword evidence="6" id="KW-0969">Cilium</keyword>
<evidence type="ECO:0000256" key="7">
    <source>
        <dbReference type="ARBA" id="ARBA00023212"/>
    </source>
</evidence>
<feature type="domain" description="EF-hand" evidence="10">
    <location>
        <begin position="371"/>
        <end position="401"/>
    </location>
</feature>
<keyword evidence="8" id="KW-0966">Cell projection</keyword>
<sequence length="595" mass="67510">MSAQTVRLPQVQAHSIYEGKFRDRAPSVKAAGKLTASGDTAEICLKPRNERPDSPDIIKRFRGTFRPDAGKKRVFYGRANDPHLQWAEDMRHGVNTHPSFTAGELANPRPKTLFTQRKIDKKEALYASHVRAPLGSCHDQTDGLPKGLNPVKFTFGMPTVLDAGAGGLINPNKNYAQVEEESAAGHDMYVFTHKDFYVSERKNRSYTQPEFDLNSRFGKPSPHDNCGKRTKKSMKWVYDTEKEKAEKIISKRLDDWRERNQPQLGKVHDPIEETMKVGPDHTFGILFKPDVYGVGDLVHNRVPRDYLRGRDQQRGLVAAMRQHLKKMNYHNFPDLVRAFQFYDREGKGKIDIEDLREACRKFDLPVDVWLLEQVFDYCDVDRDGQINYLEFANFLNWKEKLPSGFADVPIKPPRLEATGEKSDLVKEGDLQPRSAQTGESTPRRLQKQVDRAIGEHCTSASMINAVVGPGGFDTRSYRTYGIPTIRADIAAPRIRRVCDRTNYGDESNAYGLTNPSIYSQRGVYEKDLLMSRTLQEIKEIFSNTGVLMTGETLEKLYQQVASEHPKGHVSVESFRNILDELVAAQVKTGEHPLAV</sequence>
<dbReference type="Proteomes" id="UP001519460">
    <property type="component" value="Unassembled WGS sequence"/>
</dbReference>
<evidence type="ECO:0000256" key="6">
    <source>
        <dbReference type="ARBA" id="ARBA00023069"/>
    </source>
</evidence>
<dbReference type="PROSITE" id="PS50222">
    <property type="entry name" value="EF_HAND_2"/>
    <property type="match status" value="2"/>
</dbReference>
<evidence type="ECO:0000256" key="1">
    <source>
        <dbReference type="ARBA" id="ARBA00004611"/>
    </source>
</evidence>
<keyword evidence="5" id="KW-0282">Flagellum</keyword>
<dbReference type="Pfam" id="PF13499">
    <property type="entry name" value="EF-hand_7"/>
    <property type="match status" value="1"/>
</dbReference>
<dbReference type="CDD" id="cd00051">
    <property type="entry name" value="EFh"/>
    <property type="match status" value="1"/>
</dbReference>
<keyword evidence="4" id="KW-0106">Calcium</keyword>
<comment type="caution">
    <text evidence="11">The sequence shown here is derived from an EMBL/GenBank/DDBJ whole genome shotgun (WGS) entry which is preliminary data.</text>
</comment>
<gene>
    <name evidence="11" type="ORF">BaRGS_00001358</name>
</gene>
<dbReference type="SUPFAM" id="SSF47473">
    <property type="entry name" value="EF-hand"/>
    <property type="match status" value="1"/>
</dbReference>
<dbReference type="PROSITE" id="PS00018">
    <property type="entry name" value="EF_HAND_1"/>
    <property type="match status" value="1"/>
</dbReference>
<evidence type="ECO:0000256" key="9">
    <source>
        <dbReference type="SAM" id="MobiDB-lite"/>
    </source>
</evidence>
<keyword evidence="7" id="KW-0206">Cytoskeleton</keyword>
<evidence type="ECO:0000256" key="2">
    <source>
        <dbReference type="ARBA" id="ARBA00022490"/>
    </source>
</evidence>
<name>A0ABD0M865_9CAEN</name>
<dbReference type="InterPro" id="IPR057428">
    <property type="entry name" value="EFHB_EF-hand_C"/>
</dbReference>
<dbReference type="AlphaFoldDB" id="A0ABD0M865"/>
<dbReference type="EMBL" id="JACVVK020000004">
    <property type="protein sequence ID" value="KAK7507423.1"/>
    <property type="molecule type" value="Genomic_DNA"/>
</dbReference>
<evidence type="ECO:0000313" key="12">
    <source>
        <dbReference type="Proteomes" id="UP001519460"/>
    </source>
</evidence>
<feature type="region of interest" description="Disordered" evidence="9">
    <location>
        <begin position="417"/>
        <end position="447"/>
    </location>
</feature>
<keyword evidence="2" id="KW-0963">Cytoplasm</keyword>
<evidence type="ECO:0000256" key="5">
    <source>
        <dbReference type="ARBA" id="ARBA00022846"/>
    </source>
</evidence>
<reference evidence="11 12" key="1">
    <citation type="journal article" date="2023" name="Sci. Data">
        <title>Genome assembly of the Korean intertidal mud-creeper Batillaria attramentaria.</title>
        <authorList>
            <person name="Patra A.K."/>
            <person name="Ho P.T."/>
            <person name="Jun S."/>
            <person name="Lee S.J."/>
            <person name="Kim Y."/>
            <person name="Won Y.J."/>
        </authorList>
    </citation>
    <scope>NUCLEOTIDE SEQUENCE [LARGE SCALE GENOMIC DNA]</scope>
    <source>
        <strain evidence="11">Wonlab-2016</strain>
    </source>
</reference>
<keyword evidence="3" id="KW-0677">Repeat</keyword>